<evidence type="ECO:0000259" key="3">
    <source>
        <dbReference type="Pfam" id="PF16796"/>
    </source>
</evidence>
<organism evidence="4 5">
    <name type="scientific">Eremothecium gossypii (strain ATCC 10895 / CBS 109.51 / FGSC 9923 / NRRL Y-1056)</name>
    <name type="common">Yeast</name>
    <name type="synonym">Ashbya gossypii</name>
    <dbReference type="NCBI Taxonomy" id="284811"/>
    <lineage>
        <taxon>Eukaryota</taxon>
        <taxon>Fungi</taxon>
        <taxon>Dikarya</taxon>
        <taxon>Ascomycota</taxon>
        <taxon>Saccharomycotina</taxon>
        <taxon>Saccharomycetes</taxon>
        <taxon>Saccharomycetales</taxon>
        <taxon>Saccharomycetaceae</taxon>
        <taxon>Eremothecium</taxon>
    </lineage>
</organism>
<reference evidence="4 5" key="1">
    <citation type="journal article" date="2004" name="Science">
        <title>The Ashbya gossypii genome as a tool for mapping the ancient Saccharomyces cerevisiae genome.</title>
        <authorList>
            <person name="Dietrich F.S."/>
            <person name="Voegeli S."/>
            <person name="Brachat S."/>
            <person name="Lerch A."/>
            <person name="Gates K."/>
            <person name="Steiner S."/>
            <person name="Mohr C."/>
            <person name="Pohlmann R."/>
            <person name="Luedi P."/>
            <person name="Choi S."/>
            <person name="Wing R.A."/>
            <person name="Flavier A."/>
            <person name="Gaffney T.D."/>
            <person name="Philippsen P."/>
        </authorList>
    </citation>
    <scope>NUCLEOTIDE SEQUENCE [LARGE SCALE GENOMIC DNA]</scope>
    <source>
        <strain evidence="5">ATCC 10895 / CBS 109.51 / FGSC 9923 / NRRL Y-1056</strain>
    </source>
</reference>
<evidence type="ECO:0000313" key="5">
    <source>
        <dbReference type="Proteomes" id="UP000000591"/>
    </source>
</evidence>
<dbReference type="OMA" id="CFAYANE"/>
<dbReference type="InParanoid" id="Q755J3"/>
<dbReference type="KEGG" id="ago:AGOS_AFL170C"/>
<evidence type="ECO:0000256" key="2">
    <source>
        <dbReference type="SAM" id="MobiDB-lite"/>
    </source>
</evidence>
<proteinExistence type="predicted"/>
<dbReference type="EMBL" id="AE016819">
    <property type="protein sequence ID" value="AAS53204.1"/>
    <property type="molecule type" value="Genomic_DNA"/>
</dbReference>
<feature type="coiled-coil region" evidence="1">
    <location>
        <begin position="172"/>
        <end position="378"/>
    </location>
</feature>
<accession>Q755J3</accession>
<dbReference type="HOGENOM" id="CLU_025801_0_0_1"/>
<keyword evidence="5" id="KW-1185">Reference proteome</keyword>
<dbReference type="eggNOG" id="ENOG502RIY9">
    <property type="taxonomic scope" value="Eukaryota"/>
</dbReference>
<sequence>MNKTRIPSISLKRARECGEVDSQPPRYKRASGKSPLAEITNTASSSPHISEDKMLSTKSMFGSSGQSSRLMNKYYYGDPRVIEEVKRRERKVMKDIQHFKKSIEEVERDMKTMVEESIPGLRYTLSKKAAVYKDLRVETAQVTARLDLLANKCGVMRANTELALNNITLEQQVEVQNLENELDRRINALREEWELKLLSLEKFKPNDDLVKEIEGLKQELNKEQKTWDRLQRENEEKRKEFELILEQDFLRFKEEKLSLYEDLTEKREHLFQEKNKKQLELKQLHSIVEQHRREKAELAIDIQAITEEIVHYEQQLKPSQARLQQLKEQLNTEVHETEEIRKKASAAEQEYNTLYDKMEDEQLSRRRIENTIEELRGNIRVFAYVSDASVPYTIDYASKTITVGSAKQYCFDRLIPKELVPLQELLEQECQAYMDMCLQNQYDSSVISLQQENDHSIRNTFIGWMLSQKHKRINFQCVVLSENSPSVDLLLRKRLSGETNREIKVTLDNKSVLFESTSILVESGGSAEDIIKQLGTDYNKEGILILKFQIWGENETSTDVYFIEVTPPAYNCLHSTGSAGSTGSSFGSSRIGAILRSLLMHTKPLLLLTLTQENSLLLDISQQIGQREKQQPA</sequence>
<gene>
    <name evidence="4" type="ORF">AGOS_AFL170C</name>
</gene>
<dbReference type="Pfam" id="PF16796">
    <property type="entry name" value="Microtub_bd"/>
    <property type="match status" value="1"/>
</dbReference>
<reference evidence="5" key="2">
    <citation type="journal article" date="2013" name="G3 (Bethesda)">
        <title>Genomes of Ashbya fungi isolated from insects reveal four mating-type loci, numerous translocations, lack of transposons, and distinct gene duplications.</title>
        <authorList>
            <person name="Dietrich F.S."/>
            <person name="Voegeli S."/>
            <person name="Kuo S."/>
            <person name="Philippsen P."/>
        </authorList>
    </citation>
    <scope>GENOME REANNOTATION</scope>
    <source>
        <strain evidence="5">ATCC 10895 / CBS 109.51 / FGSC 9923 / NRRL Y-1056</strain>
    </source>
</reference>
<dbReference type="InterPro" id="IPR031852">
    <property type="entry name" value="Vik1/Cik1_MT-bd"/>
</dbReference>
<keyword evidence="1" id="KW-0175">Coiled coil</keyword>
<name>Q755J3_EREGS</name>
<dbReference type="RefSeq" id="NP_985380.1">
    <property type="nucleotide sequence ID" value="NM_210734.1"/>
</dbReference>
<dbReference type="AlphaFoldDB" id="Q755J3"/>
<evidence type="ECO:0000256" key="1">
    <source>
        <dbReference type="SAM" id="Coils"/>
    </source>
</evidence>
<dbReference type="Gene3D" id="3.40.850.20">
    <property type="match status" value="1"/>
</dbReference>
<evidence type="ECO:0000313" key="4">
    <source>
        <dbReference type="EMBL" id="AAS53204.1"/>
    </source>
</evidence>
<protein>
    <submittedName>
        <fullName evidence="4">AFL170Cp</fullName>
    </submittedName>
</protein>
<dbReference type="GeneID" id="4621605"/>
<feature type="region of interest" description="Disordered" evidence="2">
    <location>
        <begin position="1"/>
        <end position="50"/>
    </location>
</feature>
<dbReference type="FunCoup" id="Q755J3">
    <property type="interactions" value="155"/>
</dbReference>
<feature type="domain" description="Spindle pole body-associated protein Vik1/Cik1 microtubule binding" evidence="3">
    <location>
        <begin position="358"/>
        <end position="490"/>
    </location>
</feature>
<feature type="compositionally biased region" description="Polar residues" evidence="2">
    <location>
        <begin position="39"/>
        <end position="48"/>
    </location>
</feature>
<dbReference type="Proteomes" id="UP000000591">
    <property type="component" value="Chromosome VI"/>
</dbReference>
<dbReference type="OrthoDB" id="4067584at2759"/>
<dbReference type="GO" id="GO:0008017">
    <property type="term" value="F:microtubule binding"/>
    <property type="evidence" value="ECO:0007669"/>
    <property type="project" value="InterPro"/>
</dbReference>